<comment type="caution">
    <text evidence="2">The sequence shown here is derived from an EMBL/GenBank/DDBJ whole genome shotgun (WGS) entry which is preliminary data.</text>
</comment>
<proteinExistence type="predicted"/>
<gene>
    <name evidence="2" type="ORF">J2Z80_000374</name>
</gene>
<name>A0ABS4NB38_9THEO</name>
<feature type="transmembrane region" description="Helical" evidence="1">
    <location>
        <begin position="12"/>
        <end position="33"/>
    </location>
</feature>
<evidence type="ECO:0000256" key="1">
    <source>
        <dbReference type="SAM" id="Phobius"/>
    </source>
</evidence>
<keyword evidence="1" id="KW-0472">Membrane</keyword>
<evidence type="ECO:0000313" key="3">
    <source>
        <dbReference type="Proteomes" id="UP001166402"/>
    </source>
</evidence>
<evidence type="ECO:0000313" key="2">
    <source>
        <dbReference type="EMBL" id="MBP2070876.1"/>
    </source>
</evidence>
<accession>A0ABS4NB38</accession>
<keyword evidence="1" id="KW-1133">Transmembrane helix</keyword>
<dbReference type="RefSeq" id="WP_209452842.1">
    <property type="nucleotide sequence ID" value="NZ_JAGGLT010000002.1"/>
</dbReference>
<dbReference type="Proteomes" id="UP001166402">
    <property type="component" value="Unassembled WGS sequence"/>
</dbReference>
<reference evidence="2" key="1">
    <citation type="submission" date="2021-03" db="EMBL/GenBank/DDBJ databases">
        <title>Genomic Encyclopedia of Type Strains, Phase IV (KMG-IV): sequencing the most valuable type-strain genomes for metagenomic binning, comparative biology and taxonomic classification.</title>
        <authorList>
            <person name="Goeker M."/>
        </authorList>
    </citation>
    <scope>NUCLEOTIDE SEQUENCE</scope>
    <source>
        <strain evidence="2">DSM 101588</strain>
    </source>
</reference>
<keyword evidence="3" id="KW-1185">Reference proteome</keyword>
<sequence length="134" mass="16047">MMPILNKTEKFVLYFLMFLFLGFWIAIICWLGVDIIHDYNSDNAKTLNSLQWQTNKDINFIRIEKVPEQDNQMYVTIAFQEQGQLQTISTYAKINIIKGNQAYIKYKYLPKDSKYLKKGYYDVQIFVPKNYQFQ</sequence>
<dbReference type="EMBL" id="JAGGLT010000002">
    <property type="protein sequence ID" value="MBP2070876.1"/>
    <property type="molecule type" value="Genomic_DNA"/>
</dbReference>
<protein>
    <submittedName>
        <fullName evidence="2">Uncharacterized protein</fullName>
    </submittedName>
</protein>
<organism evidence="2 3">
    <name type="scientific">Thermoanaerobacterium butyriciformans</name>
    <dbReference type="NCBI Taxonomy" id="1702242"/>
    <lineage>
        <taxon>Bacteria</taxon>
        <taxon>Bacillati</taxon>
        <taxon>Bacillota</taxon>
        <taxon>Clostridia</taxon>
        <taxon>Thermoanaerobacterales</taxon>
        <taxon>Thermoanaerobacteraceae</taxon>
        <taxon>Thermoanaerobacterium</taxon>
    </lineage>
</organism>
<keyword evidence="1" id="KW-0812">Transmembrane</keyword>